<evidence type="ECO:0000313" key="2">
    <source>
        <dbReference type="EMBL" id="PTM58175.1"/>
    </source>
</evidence>
<feature type="transmembrane region" description="Helical" evidence="1">
    <location>
        <begin position="164"/>
        <end position="189"/>
    </location>
</feature>
<dbReference type="OrthoDB" id="2988700at2"/>
<keyword evidence="1" id="KW-0812">Transmembrane</keyword>
<organism evidence="2 3">
    <name type="scientific">Desmospora activa DSM 45169</name>
    <dbReference type="NCBI Taxonomy" id="1121389"/>
    <lineage>
        <taxon>Bacteria</taxon>
        <taxon>Bacillati</taxon>
        <taxon>Bacillota</taxon>
        <taxon>Bacilli</taxon>
        <taxon>Bacillales</taxon>
        <taxon>Thermoactinomycetaceae</taxon>
        <taxon>Desmospora</taxon>
    </lineage>
</organism>
<keyword evidence="3" id="KW-1185">Reference proteome</keyword>
<feature type="transmembrane region" description="Helical" evidence="1">
    <location>
        <begin position="210"/>
        <end position="241"/>
    </location>
</feature>
<evidence type="ECO:0000256" key="1">
    <source>
        <dbReference type="SAM" id="Phobius"/>
    </source>
</evidence>
<dbReference type="RefSeq" id="WP_107725009.1">
    <property type="nucleotide sequence ID" value="NZ_PZZP01000001.1"/>
</dbReference>
<feature type="transmembrane region" description="Helical" evidence="1">
    <location>
        <begin position="253"/>
        <end position="279"/>
    </location>
</feature>
<reference evidence="2 3" key="1">
    <citation type="submission" date="2018-04" db="EMBL/GenBank/DDBJ databases">
        <title>Genomic Encyclopedia of Archaeal and Bacterial Type Strains, Phase II (KMG-II): from individual species to whole genera.</title>
        <authorList>
            <person name="Goeker M."/>
        </authorList>
    </citation>
    <scope>NUCLEOTIDE SEQUENCE [LARGE SCALE GENOMIC DNA]</scope>
    <source>
        <strain evidence="2 3">DSM 45169</strain>
    </source>
</reference>
<protein>
    <recommendedName>
        <fullName evidence="4">Glycerophosphoryl diester phosphodiesterase family protein</fullName>
    </recommendedName>
</protein>
<feature type="transmembrane region" description="Helical" evidence="1">
    <location>
        <begin position="80"/>
        <end position="106"/>
    </location>
</feature>
<name>A0A2T4Z8I6_9BACL</name>
<dbReference type="AlphaFoldDB" id="A0A2T4Z8I6"/>
<proteinExistence type="predicted"/>
<gene>
    <name evidence="2" type="ORF">C8J48_0753</name>
</gene>
<keyword evidence="1" id="KW-1133">Transmembrane helix</keyword>
<keyword evidence="1" id="KW-0472">Membrane</keyword>
<accession>A0A2T4Z8I6</accession>
<feature type="transmembrane region" description="Helical" evidence="1">
    <location>
        <begin position="127"/>
        <end position="152"/>
    </location>
</feature>
<dbReference type="EMBL" id="PZZP01000001">
    <property type="protein sequence ID" value="PTM58175.1"/>
    <property type="molecule type" value="Genomic_DNA"/>
</dbReference>
<sequence>MVESFRLINHHGMKLWISALFGGITVTVLLLIPHLLLGLLLRSEMSHLIALGQSWLDAPGAWREVGAQLLQAVQKSNTILIGYGVLLSLFTLFSALFYASGLMGVVRQAAVEQRVSLGHFFACGFRYLLRTLVLVLIQAAIFILFTALWWFLWPLLPTDWYWQVSFFIVSTGLLLFLAAASCHMWVVMVTEEMGAIRSFGYGFTAVFRRFGSTFVSLFGASFAGILGTVIVIFFTVFPWLILQLLNDSTIATIVGVLFGGLLLLILGPFPSICALAVLFQRYLTHIQNDLFPEDRIKPMFLQAGSGNAESAAARESIASGGAPSKEL</sequence>
<evidence type="ECO:0000313" key="3">
    <source>
        <dbReference type="Proteomes" id="UP000241639"/>
    </source>
</evidence>
<dbReference type="Proteomes" id="UP000241639">
    <property type="component" value="Unassembled WGS sequence"/>
</dbReference>
<evidence type="ECO:0008006" key="4">
    <source>
        <dbReference type="Google" id="ProtNLM"/>
    </source>
</evidence>
<comment type="caution">
    <text evidence="2">The sequence shown here is derived from an EMBL/GenBank/DDBJ whole genome shotgun (WGS) entry which is preliminary data.</text>
</comment>
<feature type="transmembrane region" description="Helical" evidence="1">
    <location>
        <begin position="15"/>
        <end position="36"/>
    </location>
</feature>